<gene>
    <name evidence="1" type="ORF">Purlil1_10277</name>
</gene>
<organism evidence="1 2">
    <name type="scientific">Purpureocillium lilacinum</name>
    <name type="common">Paecilomyces lilacinus</name>
    <dbReference type="NCBI Taxonomy" id="33203"/>
    <lineage>
        <taxon>Eukaryota</taxon>
        <taxon>Fungi</taxon>
        <taxon>Dikarya</taxon>
        <taxon>Ascomycota</taxon>
        <taxon>Pezizomycotina</taxon>
        <taxon>Sordariomycetes</taxon>
        <taxon>Hypocreomycetidae</taxon>
        <taxon>Hypocreales</taxon>
        <taxon>Ophiocordycipitaceae</taxon>
        <taxon>Purpureocillium</taxon>
    </lineage>
</organism>
<reference evidence="1 2" key="1">
    <citation type="journal article" date="2024" name="Microbiol. Resour. Announc.">
        <title>Genome annotations for the ascomycete fungi Trichoderma harzianum, Trichoderma aggressivum, and Purpureocillium lilacinum.</title>
        <authorList>
            <person name="Beijen E.P.W."/>
            <person name="Ohm R.A."/>
        </authorList>
    </citation>
    <scope>NUCLEOTIDE SEQUENCE [LARGE SCALE GENOMIC DNA]</scope>
    <source>
        <strain evidence="1 2">CBS 150709</strain>
    </source>
</reference>
<protein>
    <submittedName>
        <fullName evidence="1">Uncharacterized protein</fullName>
    </submittedName>
</protein>
<proteinExistence type="predicted"/>
<comment type="caution">
    <text evidence="1">The sequence shown here is derived from an EMBL/GenBank/DDBJ whole genome shotgun (WGS) entry which is preliminary data.</text>
</comment>
<dbReference type="Proteomes" id="UP001287286">
    <property type="component" value="Unassembled WGS sequence"/>
</dbReference>
<dbReference type="EMBL" id="JAWRVI010000051">
    <property type="protein sequence ID" value="KAK4084692.1"/>
    <property type="molecule type" value="Genomic_DNA"/>
</dbReference>
<name>A0ABR0BN13_PURLI</name>
<accession>A0ABR0BN13</accession>
<keyword evidence="2" id="KW-1185">Reference proteome</keyword>
<evidence type="ECO:0000313" key="1">
    <source>
        <dbReference type="EMBL" id="KAK4084692.1"/>
    </source>
</evidence>
<sequence length="113" mass="12009">MARQGWGAGMAWLDPASTARAPPAPPALHPHLHVSAWPPESPVPCAPMLETPARVSRPSALSPHLGTPGRLAAAAQPPAPAPLMHAWIWNWIWFPDLSLVSIFTSHGRSAPEA</sequence>
<evidence type="ECO:0000313" key="2">
    <source>
        <dbReference type="Proteomes" id="UP001287286"/>
    </source>
</evidence>